<reference evidence="2" key="1">
    <citation type="submission" date="2025-08" db="UniProtKB">
        <authorList>
            <consortium name="Ensembl"/>
        </authorList>
    </citation>
    <scope>IDENTIFICATION</scope>
</reference>
<dbReference type="GO" id="GO:0061628">
    <property type="term" value="F:histone H3K27me3 reader activity"/>
    <property type="evidence" value="ECO:0007669"/>
    <property type="project" value="TreeGrafter"/>
</dbReference>
<dbReference type="PANTHER" id="PTHR12550:SF18">
    <property type="entry name" value="HEPATOMA-DERIVED GROWTH FACTOR-RELATED PROTEIN 2"/>
    <property type="match status" value="1"/>
</dbReference>
<evidence type="ECO:0000313" key="3">
    <source>
        <dbReference type="Proteomes" id="UP000694420"/>
    </source>
</evidence>
<reference evidence="2" key="2">
    <citation type="submission" date="2025-09" db="UniProtKB">
        <authorList>
            <consortium name="Ensembl"/>
        </authorList>
    </citation>
    <scope>IDENTIFICATION</scope>
</reference>
<protein>
    <recommendedName>
        <fullName evidence="1">PWWP domain-containing protein</fullName>
    </recommendedName>
</protein>
<dbReference type="Ensembl" id="ENSNPET00000014304.1">
    <property type="protein sequence ID" value="ENSNPEP00000013965.1"/>
    <property type="gene ID" value="ENSNPEG00000010438.1"/>
</dbReference>
<proteinExistence type="predicted"/>
<dbReference type="InterPro" id="IPR000313">
    <property type="entry name" value="PWWP_dom"/>
</dbReference>
<dbReference type="Gene3D" id="2.30.30.140">
    <property type="match status" value="1"/>
</dbReference>
<dbReference type="AlphaFoldDB" id="A0A8C6ZHS2"/>
<dbReference type="Pfam" id="PF00855">
    <property type="entry name" value="PWWP"/>
    <property type="match status" value="1"/>
</dbReference>
<dbReference type="GO" id="GO:0062072">
    <property type="term" value="F:histone H3K9me2/3 reader activity"/>
    <property type="evidence" value="ECO:0007669"/>
    <property type="project" value="TreeGrafter"/>
</dbReference>
<organism evidence="2 3">
    <name type="scientific">Nothoprocta perdicaria</name>
    <name type="common">Chilean tinamou</name>
    <name type="synonym">Crypturus perdicarius</name>
    <dbReference type="NCBI Taxonomy" id="30464"/>
    <lineage>
        <taxon>Eukaryota</taxon>
        <taxon>Metazoa</taxon>
        <taxon>Chordata</taxon>
        <taxon>Craniata</taxon>
        <taxon>Vertebrata</taxon>
        <taxon>Euteleostomi</taxon>
        <taxon>Archelosauria</taxon>
        <taxon>Archosauria</taxon>
        <taxon>Dinosauria</taxon>
        <taxon>Saurischia</taxon>
        <taxon>Theropoda</taxon>
        <taxon>Coelurosauria</taxon>
        <taxon>Aves</taxon>
        <taxon>Palaeognathae</taxon>
        <taxon>Tinamiformes</taxon>
        <taxon>Tinamidae</taxon>
        <taxon>Nothoprocta</taxon>
    </lineage>
</organism>
<dbReference type="PANTHER" id="PTHR12550">
    <property type="entry name" value="HEPATOMA-DERIVED GROWTH FACTOR-RELATED"/>
    <property type="match status" value="1"/>
</dbReference>
<feature type="domain" description="PWWP" evidence="1">
    <location>
        <begin position="46"/>
        <end position="98"/>
    </location>
</feature>
<keyword evidence="3" id="KW-1185">Reference proteome</keyword>
<accession>A0A8C6ZHS2</accession>
<evidence type="ECO:0000259" key="1">
    <source>
        <dbReference type="Pfam" id="PF00855"/>
    </source>
</evidence>
<evidence type="ECO:0000313" key="2">
    <source>
        <dbReference type="Ensembl" id="ENSNPEP00000013965.1"/>
    </source>
</evidence>
<sequence>MTGAKTGRPRVPRGSASGPSHAALSDHLLLWVSFQIDDIADGAVKPPPNKYPIFFFGTHETAFLGPKDLFPYEKYKDKYGKPNKRKGFNEGLWEIQNNPHASYSAPLSPQPGCLGPLRAGQVWGLRPPGPRRVRAALRLSRGFGRAAVLARGARPQEAPGGTVLLAPSAWPGRPCLGKGRGGVRTGAAECPRCC</sequence>
<name>A0A8C6ZHS2_NOTPE</name>
<dbReference type="Proteomes" id="UP000694420">
    <property type="component" value="Unplaced"/>
</dbReference>
<dbReference type="SUPFAM" id="SSF63748">
    <property type="entry name" value="Tudor/PWWP/MBT"/>
    <property type="match status" value="1"/>
</dbReference>